<dbReference type="Proteomes" id="UP001589865">
    <property type="component" value="Unassembled WGS sequence"/>
</dbReference>
<keyword evidence="3 5" id="KW-1133">Transmembrane helix</keyword>
<evidence type="ECO:0000256" key="2">
    <source>
        <dbReference type="ARBA" id="ARBA00022692"/>
    </source>
</evidence>
<proteinExistence type="predicted"/>
<sequence>MFHEISIADVYVAPIVLEGVLAALLFLLLRFILGRTGVLHRLWHPALFEVALFVSLLSLLVLLR</sequence>
<accession>A0ABV6JSZ6</accession>
<feature type="transmembrane region" description="Helical" evidence="5">
    <location>
        <begin position="45"/>
        <end position="63"/>
    </location>
</feature>
<evidence type="ECO:0000256" key="1">
    <source>
        <dbReference type="ARBA" id="ARBA00022475"/>
    </source>
</evidence>
<organism evidence="6 7">
    <name type="scientific">Roseomonas elaeocarpi</name>
    <dbReference type="NCBI Taxonomy" id="907779"/>
    <lineage>
        <taxon>Bacteria</taxon>
        <taxon>Pseudomonadati</taxon>
        <taxon>Pseudomonadota</taxon>
        <taxon>Alphaproteobacteria</taxon>
        <taxon>Acetobacterales</taxon>
        <taxon>Roseomonadaceae</taxon>
        <taxon>Roseomonas</taxon>
    </lineage>
</organism>
<keyword evidence="1" id="KW-1003">Cell membrane</keyword>
<dbReference type="Pfam" id="PF07869">
    <property type="entry name" value="DUF1656"/>
    <property type="match status" value="1"/>
</dbReference>
<comment type="caution">
    <text evidence="6">The sequence shown here is derived from an EMBL/GenBank/DDBJ whole genome shotgun (WGS) entry which is preliminary data.</text>
</comment>
<gene>
    <name evidence="6" type="ORF">ACFFGY_11330</name>
</gene>
<evidence type="ECO:0000256" key="3">
    <source>
        <dbReference type="ARBA" id="ARBA00022989"/>
    </source>
</evidence>
<reference evidence="6 7" key="1">
    <citation type="submission" date="2024-09" db="EMBL/GenBank/DDBJ databases">
        <authorList>
            <person name="Sun Q."/>
            <person name="Mori K."/>
        </authorList>
    </citation>
    <scope>NUCLEOTIDE SEQUENCE [LARGE SCALE GENOMIC DNA]</scope>
    <source>
        <strain evidence="6 7">TBRC 5777</strain>
    </source>
</reference>
<evidence type="ECO:0000313" key="6">
    <source>
        <dbReference type="EMBL" id="MFC0408846.1"/>
    </source>
</evidence>
<feature type="transmembrane region" description="Helical" evidence="5">
    <location>
        <begin position="12"/>
        <end position="33"/>
    </location>
</feature>
<evidence type="ECO:0000313" key="7">
    <source>
        <dbReference type="Proteomes" id="UP001589865"/>
    </source>
</evidence>
<dbReference type="EMBL" id="JBHLUN010000007">
    <property type="protein sequence ID" value="MFC0408846.1"/>
    <property type="molecule type" value="Genomic_DNA"/>
</dbReference>
<evidence type="ECO:0000256" key="5">
    <source>
        <dbReference type="SAM" id="Phobius"/>
    </source>
</evidence>
<keyword evidence="7" id="KW-1185">Reference proteome</keyword>
<keyword evidence="2 5" id="KW-0812">Transmembrane</keyword>
<dbReference type="InterPro" id="IPR012451">
    <property type="entry name" value="DUF1656"/>
</dbReference>
<dbReference type="RefSeq" id="WP_377044593.1">
    <property type="nucleotide sequence ID" value="NZ_JBHLUN010000007.1"/>
</dbReference>
<evidence type="ECO:0000256" key="4">
    <source>
        <dbReference type="ARBA" id="ARBA00023136"/>
    </source>
</evidence>
<name>A0ABV6JSZ6_9PROT</name>
<keyword evidence="4 5" id="KW-0472">Membrane</keyword>
<protein>
    <submittedName>
        <fullName evidence="6">DUF1656 domain-containing protein</fullName>
    </submittedName>
</protein>